<dbReference type="Proteomes" id="UP000596117">
    <property type="component" value="Chromosome"/>
</dbReference>
<dbReference type="EMBL" id="CP035093">
    <property type="protein sequence ID" value="QAT13270.1"/>
    <property type="molecule type" value="Genomic_DNA"/>
</dbReference>
<dbReference type="Proteomes" id="UP000287388">
    <property type="component" value="Chromosome"/>
</dbReference>
<accession>A0A410NTP9</accession>
<evidence type="ECO:0000313" key="3">
    <source>
        <dbReference type="Proteomes" id="UP000287388"/>
    </source>
</evidence>
<dbReference type="InterPro" id="IPR045384">
    <property type="entry name" value="DUF6527"/>
</dbReference>
<evidence type="ECO:0000313" key="1">
    <source>
        <dbReference type="EMBL" id="QAT13270.1"/>
    </source>
</evidence>
<protein>
    <submittedName>
        <fullName evidence="1">Uncharacterized protein</fullName>
    </submittedName>
</protein>
<keyword evidence="4" id="KW-1185">Reference proteome</keyword>
<reference evidence="2 4" key="2">
    <citation type="submission" date="2020-12" db="EMBL/GenBank/DDBJ databases">
        <title>FDA dAtabase for Regulatory Grade micrObial Sequences (FDA-ARGOS): Supporting development and validation of Infectious Disease Dx tests.</title>
        <authorList>
            <person name="Kerrigan L."/>
            <person name="Long C."/>
            <person name="Tallon L."/>
            <person name="Sadzewicz L."/>
            <person name="Zhao X."/>
            <person name="Boylan J."/>
            <person name="Ott S."/>
            <person name="Bowen H."/>
            <person name="Vavikolanu K."/>
            <person name="Mehta A."/>
            <person name="Aluvathingal J."/>
            <person name="Nadendla S."/>
            <person name="Yan Y."/>
            <person name="Sichtig H."/>
        </authorList>
    </citation>
    <scope>NUCLEOTIDE SEQUENCE [LARGE SCALE GENOMIC DNA]</scope>
    <source>
        <strain evidence="2 4">FDAARGOS_1026</strain>
    </source>
</reference>
<gene>
    <name evidence="1" type="ORF">EQG53_02250</name>
    <name evidence="2" type="ORF">I6H83_02710</name>
</gene>
<evidence type="ECO:0000313" key="2">
    <source>
        <dbReference type="EMBL" id="QQB89374.1"/>
    </source>
</evidence>
<name>A0A410NTP9_BREDI</name>
<dbReference type="RefSeq" id="WP_128718971.1">
    <property type="nucleotide sequence ID" value="NZ_BJNC01000051.1"/>
</dbReference>
<evidence type="ECO:0000313" key="4">
    <source>
        <dbReference type="Proteomes" id="UP000596117"/>
    </source>
</evidence>
<organism evidence="1 3">
    <name type="scientific">Brevundimonas diminuta</name>
    <name type="common">Pseudomonas diminuta</name>
    <dbReference type="NCBI Taxonomy" id="293"/>
    <lineage>
        <taxon>Bacteria</taxon>
        <taxon>Pseudomonadati</taxon>
        <taxon>Pseudomonadota</taxon>
        <taxon>Alphaproteobacteria</taxon>
        <taxon>Caulobacterales</taxon>
        <taxon>Caulobacteraceae</taxon>
        <taxon>Brevundimonas</taxon>
    </lineage>
</organism>
<sequence>MTRAFLVEDIDHHHDTPGAIEIRSYPDGSVGGIAFICPCGCKREGYLPVKPDDPGPRWDWNGDRERPTLTPSVLFRGGCEWHGFLTAGEWRQC</sequence>
<dbReference type="KEGG" id="bdm:EQG53_02250"/>
<dbReference type="Pfam" id="PF20137">
    <property type="entry name" value="BubE"/>
    <property type="match status" value="1"/>
</dbReference>
<dbReference type="AlphaFoldDB" id="A0A410NTP9"/>
<dbReference type="EMBL" id="CP066026">
    <property type="protein sequence ID" value="QQB89374.1"/>
    <property type="molecule type" value="Genomic_DNA"/>
</dbReference>
<proteinExistence type="predicted"/>
<reference evidence="1 3" key="1">
    <citation type="submission" date="2019-01" db="EMBL/GenBank/DDBJ databases">
        <title>Brevundimonas diminuta Genome sequencing and assembly.</title>
        <authorList>
            <person name="Chen H."/>
        </authorList>
    </citation>
    <scope>NUCLEOTIDE SEQUENCE [LARGE SCALE GENOMIC DNA]</scope>
    <source>
        <strain evidence="1">ATCC</strain>
        <strain evidence="3">ATCC(B) 19146</strain>
    </source>
</reference>